<sequence>MRKYLILFTLLLSLSSNAQMTLEWTLFTGTGYDIDEDGAFVNPEYPEALKAWDGKEVLIIGYIVPVDVQLKTYVLSQFPLQQCFFCGNAGPETVIQLFFDSSPPHLLTDQYVILKGKLVLGQAKPGSFFFTLYNTELAG</sequence>
<protein>
    <recommendedName>
        <fullName evidence="4">DUF3299 domain-containing protein</fullName>
    </recommendedName>
</protein>
<feature type="chain" id="PRO_5026773562" description="DUF3299 domain-containing protein" evidence="1">
    <location>
        <begin position="19"/>
        <end position="139"/>
    </location>
</feature>
<dbReference type="OrthoDB" id="1348500at2"/>
<keyword evidence="1" id="KW-0732">Signal</keyword>
<dbReference type="Proteomes" id="UP000468650">
    <property type="component" value="Unassembled WGS sequence"/>
</dbReference>
<proteinExistence type="predicted"/>
<organism evidence="2 3">
    <name type="scientific">Phaeocystidibacter luteus</name>
    <dbReference type="NCBI Taxonomy" id="911197"/>
    <lineage>
        <taxon>Bacteria</taxon>
        <taxon>Pseudomonadati</taxon>
        <taxon>Bacteroidota</taxon>
        <taxon>Flavobacteriia</taxon>
        <taxon>Flavobacteriales</taxon>
        <taxon>Phaeocystidibacteraceae</taxon>
        <taxon>Phaeocystidibacter</taxon>
    </lineage>
</organism>
<gene>
    <name evidence="2" type="ORF">F8C67_01585</name>
</gene>
<dbReference type="AlphaFoldDB" id="A0A6N6RLK4"/>
<evidence type="ECO:0000313" key="3">
    <source>
        <dbReference type="Proteomes" id="UP000468650"/>
    </source>
</evidence>
<evidence type="ECO:0008006" key="4">
    <source>
        <dbReference type="Google" id="ProtNLM"/>
    </source>
</evidence>
<evidence type="ECO:0000256" key="1">
    <source>
        <dbReference type="SAM" id="SignalP"/>
    </source>
</evidence>
<comment type="caution">
    <text evidence="2">The sequence shown here is derived from an EMBL/GenBank/DDBJ whole genome shotgun (WGS) entry which is preliminary data.</text>
</comment>
<dbReference type="RefSeq" id="WP_151666034.1">
    <property type="nucleotide sequence ID" value="NZ_WBVO01000001.1"/>
</dbReference>
<evidence type="ECO:0000313" key="2">
    <source>
        <dbReference type="EMBL" id="KAB2814454.1"/>
    </source>
</evidence>
<dbReference type="EMBL" id="WBVO01000001">
    <property type="protein sequence ID" value="KAB2814454.1"/>
    <property type="molecule type" value="Genomic_DNA"/>
</dbReference>
<keyword evidence="3" id="KW-1185">Reference proteome</keyword>
<name>A0A6N6RLK4_9FLAO</name>
<feature type="signal peptide" evidence="1">
    <location>
        <begin position="1"/>
        <end position="18"/>
    </location>
</feature>
<accession>A0A6N6RLK4</accession>
<reference evidence="2 3" key="1">
    <citation type="submission" date="2019-09" db="EMBL/GenBank/DDBJ databases">
        <title>Genomes of family Cryomorphaceae.</title>
        <authorList>
            <person name="Bowman J.P."/>
        </authorList>
    </citation>
    <scope>NUCLEOTIDE SEQUENCE [LARGE SCALE GENOMIC DNA]</scope>
    <source>
        <strain evidence="2 3">LMG 25704</strain>
    </source>
</reference>